<evidence type="ECO:0000313" key="1">
    <source>
        <dbReference type="EMBL" id="KAF2800879.1"/>
    </source>
</evidence>
<keyword evidence="2" id="KW-1185">Reference proteome</keyword>
<dbReference type="EMBL" id="MU001741">
    <property type="protein sequence ID" value="KAF2800879.1"/>
    <property type="molecule type" value="Genomic_DNA"/>
</dbReference>
<dbReference type="AlphaFoldDB" id="A0A6A6XWX0"/>
<dbReference type="Proteomes" id="UP000799757">
    <property type="component" value="Unassembled WGS sequence"/>
</dbReference>
<reference evidence="1" key="1">
    <citation type="journal article" date="2020" name="Stud. Mycol.">
        <title>101 Dothideomycetes genomes: a test case for predicting lifestyles and emergence of pathogens.</title>
        <authorList>
            <person name="Haridas S."/>
            <person name="Albert R."/>
            <person name="Binder M."/>
            <person name="Bloem J."/>
            <person name="Labutti K."/>
            <person name="Salamov A."/>
            <person name="Andreopoulos B."/>
            <person name="Baker S."/>
            <person name="Barry K."/>
            <person name="Bills G."/>
            <person name="Bluhm B."/>
            <person name="Cannon C."/>
            <person name="Castanera R."/>
            <person name="Culley D."/>
            <person name="Daum C."/>
            <person name="Ezra D."/>
            <person name="Gonzalez J."/>
            <person name="Henrissat B."/>
            <person name="Kuo A."/>
            <person name="Liang C."/>
            <person name="Lipzen A."/>
            <person name="Lutzoni F."/>
            <person name="Magnuson J."/>
            <person name="Mondo S."/>
            <person name="Nolan M."/>
            <person name="Ohm R."/>
            <person name="Pangilinan J."/>
            <person name="Park H.-J."/>
            <person name="Ramirez L."/>
            <person name="Alfaro M."/>
            <person name="Sun H."/>
            <person name="Tritt A."/>
            <person name="Yoshinaga Y."/>
            <person name="Zwiers L.-H."/>
            <person name="Turgeon B."/>
            <person name="Goodwin S."/>
            <person name="Spatafora J."/>
            <person name="Crous P."/>
            <person name="Grigoriev I."/>
        </authorList>
    </citation>
    <scope>NUCLEOTIDE SEQUENCE</scope>
    <source>
        <strain evidence="1">CBS 109.77</strain>
    </source>
</reference>
<gene>
    <name evidence="1" type="ORF">K505DRAFT_355285</name>
</gene>
<protein>
    <submittedName>
        <fullName evidence="1">Uncharacterized protein</fullName>
    </submittedName>
</protein>
<proteinExistence type="predicted"/>
<organism evidence="1 2">
    <name type="scientific">Melanomma pulvis-pyrius CBS 109.77</name>
    <dbReference type="NCBI Taxonomy" id="1314802"/>
    <lineage>
        <taxon>Eukaryota</taxon>
        <taxon>Fungi</taxon>
        <taxon>Dikarya</taxon>
        <taxon>Ascomycota</taxon>
        <taxon>Pezizomycotina</taxon>
        <taxon>Dothideomycetes</taxon>
        <taxon>Pleosporomycetidae</taxon>
        <taxon>Pleosporales</taxon>
        <taxon>Melanommataceae</taxon>
        <taxon>Melanomma</taxon>
    </lineage>
</organism>
<evidence type="ECO:0000313" key="2">
    <source>
        <dbReference type="Proteomes" id="UP000799757"/>
    </source>
</evidence>
<sequence>MERGGNIQRLEERIKEIELQTHLKSLILHQLRFIYGPRYPPGSSINIIMSRIARPDRERDGIAATAIILTSPSTSAHWKLLKKGKGPQGGGPKVGWPNAVAALQELLMETEREVAAITAKMKPGDEYGEQRGVSDSLI</sequence>
<accession>A0A6A6XWX0</accession>
<name>A0A6A6XWX0_9PLEO</name>